<evidence type="ECO:0000256" key="6">
    <source>
        <dbReference type="ARBA" id="ARBA00023128"/>
    </source>
</evidence>
<feature type="coiled-coil region" evidence="8">
    <location>
        <begin position="396"/>
        <end position="426"/>
    </location>
</feature>
<evidence type="ECO:0000256" key="1">
    <source>
        <dbReference type="ARBA" id="ARBA00004273"/>
    </source>
</evidence>
<sequence>MYVDVLITICIDYTVAAVFSYIVIAIVLYDTVVDSYIYCIIDFLKFKLTCLYRPTTRITLNRLVSYSTSNSKPPNVNVGPTSNVKLSTGNNTNNTATTTKINNNSNNNSNSSSNNSNNNNNNNSNNNKTGPTGFQTFKRYLIAATVGSTLVGGAYFYYQYLGNENYMFSSKLGVSKDTFDKYNQLVENLKEQSPQTATATEADSTQIKRLQDQLVQPNETDTSVESVAVTSLPTKSEIKSIVQQQNANEELPEIRLTASGAPINQEEDNDTTSVVVSLNNDVVSQSNTDSDSVTTEQSKQQQARADIIENLTELAVGIEDEIYKKIGIVENAIEESISHLHENSPQHNKFEIVPIGEDLTVLEVEPETSSESQTPLESAIVAVEETPIDKALKLMEEQYISQIRSLLEENIKLKDEIEKIKEMEKSYFESTEEKFKQLYSEKVDDNLKYISGEALKKLEDMESHFRESLEQNYHTLAASVQKQRENLTALSKVASKLIVPEKGMVEGSDTDSTLARAEEFLKQGNLPSAIKEVESISKNNEKINELTQQWISTARERVMMDNLVKLLESKLSQISNDIKRED</sequence>
<dbReference type="GO" id="GO:0042407">
    <property type="term" value="P:cristae formation"/>
    <property type="evidence" value="ECO:0007669"/>
    <property type="project" value="TreeGrafter"/>
</dbReference>
<evidence type="ECO:0000256" key="8">
    <source>
        <dbReference type="SAM" id="Coils"/>
    </source>
</evidence>
<evidence type="ECO:0000313" key="12">
    <source>
        <dbReference type="Proteomes" id="UP000001396"/>
    </source>
</evidence>
<evidence type="ECO:0000256" key="2">
    <source>
        <dbReference type="ARBA" id="ARBA00010877"/>
    </source>
</evidence>
<gene>
    <name evidence="11" type="ORF">PPL_00129</name>
</gene>
<evidence type="ECO:0000256" key="5">
    <source>
        <dbReference type="ARBA" id="ARBA00022989"/>
    </source>
</evidence>
<keyword evidence="6" id="KW-0496">Mitochondrion</keyword>
<dbReference type="InterPro" id="IPR019133">
    <property type="entry name" value="MIC60"/>
</dbReference>
<evidence type="ECO:0000256" key="3">
    <source>
        <dbReference type="ARBA" id="ARBA00022692"/>
    </source>
</evidence>
<evidence type="ECO:0000256" key="4">
    <source>
        <dbReference type="ARBA" id="ARBA00022792"/>
    </source>
</evidence>
<accession>D3AVL4</accession>
<organism evidence="11 12">
    <name type="scientific">Heterostelium pallidum (strain ATCC 26659 / Pp 5 / PN500)</name>
    <name type="common">Cellular slime mold</name>
    <name type="synonym">Polysphondylium pallidum</name>
    <dbReference type="NCBI Taxonomy" id="670386"/>
    <lineage>
        <taxon>Eukaryota</taxon>
        <taxon>Amoebozoa</taxon>
        <taxon>Evosea</taxon>
        <taxon>Eumycetozoa</taxon>
        <taxon>Dictyostelia</taxon>
        <taxon>Acytosteliales</taxon>
        <taxon>Acytosteliaceae</taxon>
        <taxon>Heterostelium</taxon>
    </lineage>
</organism>
<dbReference type="AlphaFoldDB" id="D3AVL4"/>
<dbReference type="OMA" id="NADEREM"/>
<dbReference type="InParanoid" id="D3AVL4"/>
<protein>
    <recommendedName>
        <fullName evidence="13">Mitofilin</fullName>
    </recommendedName>
</protein>
<keyword evidence="12" id="KW-1185">Reference proteome</keyword>
<dbReference type="FunCoup" id="D3AVL4">
    <property type="interactions" value="1"/>
</dbReference>
<dbReference type="Proteomes" id="UP000001396">
    <property type="component" value="Unassembled WGS sequence"/>
</dbReference>
<name>D3AVL4_HETP5</name>
<feature type="region of interest" description="Disordered" evidence="9">
    <location>
        <begin position="69"/>
        <end position="131"/>
    </location>
</feature>
<feature type="compositionally biased region" description="Low complexity" evidence="9">
    <location>
        <begin position="87"/>
        <end position="127"/>
    </location>
</feature>
<keyword evidence="4" id="KW-0999">Mitochondrion inner membrane</keyword>
<dbReference type="GO" id="GO:0061617">
    <property type="term" value="C:MICOS complex"/>
    <property type="evidence" value="ECO:0007669"/>
    <property type="project" value="TreeGrafter"/>
</dbReference>
<dbReference type="STRING" id="670386.D3AVL4"/>
<feature type="transmembrane region" description="Helical" evidence="10">
    <location>
        <begin position="6"/>
        <end position="29"/>
    </location>
</feature>
<evidence type="ECO:0008006" key="13">
    <source>
        <dbReference type="Google" id="ProtNLM"/>
    </source>
</evidence>
<comment type="similarity">
    <text evidence="2">Belongs to the MICOS complex subunit Mic60 family.</text>
</comment>
<keyword evidence="3 10" id="KW-0812">Transmembrane</keyword>
<dbReference type="EMBL" id="ADBJ01000002">
    <property type="protein sequence ID" value="EFA86337.1"/>
    <property type="molecule type" value="Genomic_DNA"/>
</dbReference>
<feature type="transmembrane region" description="Helical" evidence="10">
    <location>
        <begin position="140"/>
        <end position="158"/>
    </location>
</feature>
<evidence type="ECO:0000256" key="7">
    <source>
        <dbReference type="ARBA" id="ARBA00023136"/>
    </source>
</evidence>
<comment type="caution">
    <text evidence="11">The sequence shown here is derived from an EMBL/GenBank/DDBJ whole genome shotgun (WGS) entry which is preliminary data.</text>
</comment>
<evidence type="ECO:0000313" key="11">
    <source>
        <dbReference type="EMBL" id="EFA86337.1"/>
    </source>
</evidence>
<dbReference type="PANTHER" id="PTHR15415">
    <property type="entry name" value="MITOFILIN"/>
    <property type="match status" value="1"/>
</dbReference>
<dbReference type="PANTHER" id="PTHR15415:SF7">
    <property type="entry name" value="MICOS COMPLEX SUBUNIT MIC60"/>
    <property type="match status" value="1"/>
</dbReference>
<dbReference type="RefSeq" id="XP_020438442.1">
    <property type="nucleotide sequence ID" value="XM_020571168.1"/>
</dbReference>
<feature type="compositionally biased region" description="Polar residues" evidence="9">
    <location>
        <begin position="69"/>
        <end position="86"/>
    </location>
</feature>
<evidence type="ECO:0000256" key="9">
    <source>
        <dbReference type="SAM" id="MobiDB-lite"/>
    </source>
</evidence>
<proteinExistence type="inferred from homology"/>
<keyword evidence="5 10" id="KW-1133">Transmembrane helix</keyword>
<dbReference type="Pfam" id="PF09731">
    <property type="entry name" value="Mitofilin"/>
    <property type="match status" value="1"/>
</dbReference>
<reference evidence="11 12" key="1">
    <citation type="journal article" date="2011" name="Genome Res.">
        <title>Phylogeny-wide analysis of social amoeba genomes highlights ancient origins for complex intercellular communication.</title>
        <authorList>
            <person name="Heidel A.J."/>
            <person name="Lawal H.M."/>
            <person name="Felder M."/>
            <person name="Schilde C."/>
            <person name="Helps N.R."/>
            <person name="Tunggal B."/>
            <person name="Rivero F."/>
            <person name="John U."/>
            <person name="Schleicher M."/>
            <person name="Eichinger L."/>
            <person name="Platzer M."/>
            <person name="Noegel A.A."/>
            <person name="Schaap P."/>
            <person name="Gloeckner G."/>
        </authorList>
    </citation>
    <scope>NUCLEOTIDE SEQUENCE [LARGE SCALE GENOMIC DNA]</scope>
    <source>
        <strain evidence="12">ATCC 26659 / Pp 5 / PN500</strain>
    </source>
</reference>
<keyword evidence="8" id="KW-0175">Coiled coil</keyword>
<comment type="subcellular location">
    <subcellularLocation>
        <location evidence="1">Mitochondrion inner membrane</location>
    </subcellularLocation>
</comment>
<dbReference type="GeneID" id="31355663"/>
<evidence type="ECO:0000256" key="10">
    <source>
        <dbReference type="SAM" id="Phobius"/>
    </source>
</evidence>
<keyword evidence="7 10" id="KW-0472">Membrane</keyword>